<dbReference type="EMBL" id="MU167233">
    <property type="protein sequence ID" value="KAG0148776.1"/>
    <property type="molecule type" value="Genomic_DNA"/>
</dbReference>
<evidence type="ECO:0000256" key="1">
    <source>
        <dbReference type="SAM" id="MobiDB-lite"/>
    </source>
</evidence>
<protein>
    <submittedName>
        <fullName evidence="2">Uncharacterized protein</fullName>
    </submittedName>
</protein>
<organism evidence="2 3">
    <name type="scientific">Cronartium quercuum f. sp. fusiforme G11</name>
    <dbReference type="NCBI Taxonomy" id="708437"/>
    <lineage>
        <taxon>Eukaryota</taxon>
        <taxon>Fungi</taxon>
        <taxon>Dikarya</taxon>
        <taxon>Basidiomycota</taxon>
        <taxon>Pucciniomycotina</taxon>
        <taxon>Pucciniomycetes</taxon>
        <taxon>Pucciniales</taxon>
        <taxon>Coleosporiaceae</taxon>
        <taxon>Cronartium</taxon>
    </lineage>
</organism>
<comment type="caution">
    <text evidence="2">The sequence shown here is derived from an EMBL/GenBank/DDBJ whole genome shotgun (WGS) entry which is preliminary data.</text>
</comment>
<dbReference type="Proteomes" id="UP000886653">
    <property type="component" value="Unassembled WGS sequence"/>
</dbReference>
<proteinExistence type="predicted"/>
<sequence>MRVLPSGILMFPTSEAQQDASFMGQEKGTCQKKTFRYQSSDLLVVRSGSDSGFSGTKSPRSTTESSSPSLSPNSSALASAQA</sequence>
<keyword evidence="3" id="KW-1185">Reference proteome</keyword>
<evidence type="ECO:0000313" key="3">
    <source>
        <dbReference type="Proteomes" id="UP000886653"/>
    </source>
</evidence>
<name>A0A9P6TDT6_9BASI</name>
<gene>
    <name evidence="2" type="ORF">CROQUDRAFT_89805</name>
</gene>
<dbReference type="AlphaFoldDB" id="A0A9P6TDT6"/>
<feature type="compositionally biased region" description="Low complexity" evidence="1">
    <location>
        <begin position="56"/>
        <end position="82"/>
    </location>
</feature>
<reference evidence="2" key="1">
    <citation type="submission" date="2013-11" db="EMBL/GenBank/DDBJ databases">
        <title>Genome sequence of the fusiform rust pathogen reveals effectors for host alternation and coevolution with pine.</title>
        <authorList>
            <consortium name="DOE Joint Genome Institute"/>
            <person name="Smith K."/>
            <person name="Pendleton A."/>
            <person name="Kubisiak T."/>
            <person name="Anderson C."/>
            <person name="Salamov A."/>
            <person name="Aerts A."/>
            <person name="Riley R."/>
            <person name="Clum A."/>
            <person name="Lindquist E."/>
            <person name="Ence D."/>
            <person name="Campbell M."/>
            <person name="Kronenberg Z."/>
            <person name="Feau N."/>
            <person name="Dhillon B."/>
            <person name="Hamelin R."/>
            <person name="Burleigh J."/>
            <person name="Smith J."/>
            <person name="Yandell M."/>
            <person name="Nelson C."/>
            <person name="Grigoriev I."/>
            <person name="Davis J."/>
        </authorList>
    </citation>
    <scope>NUCLEOTIDE SEQUENCE</scope>
    <source>
        <strain evidence="2">G11</strain>
    </source>
</reference>
<evidence type="ECO:0000313" key="2">
    <source>
        <dbReference type="EMBL" id="KAG0148776.1"/>
    </source>
</evidence>
<feature type="region of interest" description="Disordered" evidence="1">
    <location>
        <begin position="46"/>
        <end position="82"/>
    </location>
</feature>
<accession>A0A9P6TDT6</accession>